<organism evidence="14 15">
    <name type="scientific">Zoarces viviparus</name>
    <name type="common">Viviparous eelpout</name>
    <name type="synonym">Blennius viviparus</name>
    <dbReference type="NCBI Taxonomy" id="48416"/>
    <lineage>
        <taxon>Eukaryota</taxon>
        <taxon>Metazoa</taxon>
        <taxon>Chordata</taxon>
        <taxon>Craniata</taxon>
        <taxon>Vertebrata</taxon>
        <taxon>Euteleostomi</taxon>
        <taxon>Actinopterygii</taxon>
        <taxon>Neopterygii</taxon>
        <taxon>Teleostei</taxon>
        <taxon>Neoteleostei</taxon>
        <taxon>Acanthomorphata</taxon>
        <taxon>Eupercaria</taxon>
        <taxon>Perciformes</taxon>
        <taxon>Cottioidei</taxon>
        <taxon>Zoarcales</taxon>
        <taxon>Zoarcidae</taxon>
        <taxon>Zoarcinae</taxon>
        <taxon>Zoarces</taxon>
    </lineage>
</organism>
<name>A0AAW1E3D0_ZOAVI</name>
<dbReference type="GO" id="GO:0042102">
    <property type="term" value="P:positive regulation of T cell proliferation"/>
    <property type="evidence" value="ECO:0007669"/>
    <property type="project" value="TreeGrafter"/>
</dbReference>
<dbReference type="GO" id="GO:0009897">
    <property type="term" value="C:external side of plasma membrane"/>
    <property type="evidence" value="ECO:0007669"/>
    <property type="project" value="TreeGrafter"/>
</dbReference>
<keyword evidence="6 11" id="KW-0472">Membrane</keyword>
<dbReference type="InterPro" id="IPR003598">
    <property type="entry name" value="Ig_sub2"/>
</dbReference>
<feature type="transmembrane region" description="Helical" evidence="11">
    <location>
        <begin position="464"/>
        <end position="490"/>
    </location>
</feature>
<dbReference type="InterPro" id="IPR051713">
    <property type="entry name" value="T-cell_Activation_Regulation"/>
</dbReference>
<dbReference type="GO" id="GO:0042130">
    <property type="term" value="P:negative regulation of T cell proliferation"/>
    <property type="evidence" value="ECO:0007669"/>
    <property type="project" value="TreeGrafter"/>
</dbReference>
<dbReference type="InterPro" id="IPR036179">
    <property type="entry name" value="Ig-like_dom_sf"/>
</dbReference>
<dbReference type="EMBL" id="JBCEZU010000575">
    <property type="protein sequence ID" value="KAK9516958.1"/>
    <property type="molecule type" value="Genomic_DNA"/>
</dbReference>
<evidence type="ECO:0000259" key="13">
    <source>
        <dbReference type="PROSITE" id="PS50835"/>
    </source>
</evidence>
<dbReference type="PROSITE" id="PS50835">
    <property type="entry name" value="IG_LIKE"/>
    <property type="match status" value="1"/>
</dbReference>
<feature type="chain" id="PRO_5043474992" description="Ig-like domain-containing protein" evidence="12">
    <location>
        <begin position="21"/>
        <end position="524"/>
    </location>
</feature>
<dbReference type="InterPro" id="IPR007110">
    <property type="entry name" value="Ig-like_dom"/>
</dbReference>
<evidence type="ECO:0000256" key="11">
    <source>
        <dbReference type="SAM" id="Phobius"/>
    </source>
</evidence>
<protein>
    <recommendedName>
        <fullName evidence="13">Ig-like domain-containing protein</fullName>
    </recommendedName>
</protein>
<evidence type="ECO:0000256" key="2">
    <source>
        <dbReference type="ARBA" id="ARBA00022475"/>
    </source>
</evidence>
<keyword evidence="15" id="KW-1185">Reference proteome</keyword>
<feature type="signal peptide" evidence="12">
    <location>
        <begin position="1"/>
        <end position="20"/>
    </location>
</feature>
<keyword evidence="10" id="KW-0393">Immunoglobulin domain</keyword>
<dbReference type="GO" id="GO:0006955">
    <property type="term" value="P:immune response"/>
    <property type="evidence" value="ECO:0007669"/>
    <property type="project" value="TreeGrafter"/>
</dbReference>
<keyword evidence="7" id="KW-1015">Disulfide bond</keyword>
<dbReference type="GO" id="GO:0071222">
    <property type="term" value="P:cellular response to lipopolysaccharide"/>
    <property type="evidence" value="ECO:0007669"/>
    <property type="project" value="TreeGrafter"/>
</dbReference>
<keyword evidence="4 12" id="KW-0732">Signal</keyword>
<evidence type="ECO:0000313" key="14">
    <source>
        <dbReference type="EMBL" id="KAK9516958.1"/>
    </source>
</evidence>
<dbReference type="InterPro" id="IPR013106">
    <property type="entry name" value="Ig_V-set"/>
</dbReference>
<evidence type="ECO:0000256" key="8">
    <source>
        <dbReference type="ARBA" id="ARBA00023170"/>
    </source>
</evidence>
<keyword evidence="8" id="KW-0675">Receptor</keyword>
<dbReference type="Gene3D" id="2.60.40.10">
    <property type="entry name" value="Immunoglobulins"/>
    <property type="match status" value="1"/>
</dbReference>
<dbReference type="SUPFAM" id="SSF48726">
    <property type="entry name" value="Immunoglobulin"/>
    <property type="match status" value="1"/>
</dbReference>
<dbReference type="SMART" id="SM00406">
    <property type="entry name" value="IGv"/>
    <property type="match status" value="1"/>
</dbReference>
<evidence type="ECO:0000256" key="3">
    <source>
        <dbReference type="ARBA" id="ARBA00022692"/>
    </source>
</evidence>
<evidence type="ECO:0000256" key="9">
    <source>
        <dbReference type="ARBA" id="ARBA00023180"/>
    </source>
</evidence>
<dbReference type="PANTHER" id="PTHR25466">
    <property type="entry name" value="T-LYMPHOCYTE ACTIVATION ANTIGEN"/>
    <property type="match status" value="1"/>
</dbReference>
<feature type="domain" description="Ig-like" evidence="13">
    <location>
        <begin position="317"/>
        <end position="404"/>
    </location>
</feature>
<evidence type="ECO:0000256" key="10">
    <source>
        <dbReference type="ARBA" id="ARBA00023319"/>
    </source>
</evidence>
<evidence type="ECO:0000256" key="1">
    <source>
        <dbReference type="ARBA" id="ARBA00004251"/>
    </source>
</evidence>
<dbReference type="InterPro" id="IPR013783">
    <property type="entry name" value="Ig-like_fold"/>
</dbReference>
<dbReference type="SMART" id="SM00408">
    <property type="entry name" value="IGc2"/>
    <property type="match status" value="2"/>
</dbReference>
<dbReference type="GO" id="GO:0031295">
    <property type="term" value="P:T cell costimulation"/>
    <property type="evidence" value="ECO:0007669"/>
    <property type="project" value="TreeGrafter"/>
</dbReference>
<dbReference type="SMART" id="SM00409">
    <property type="entry name" value="IG"/>
    <property type="match status" value="2"/>
</dbReference>
<dbReference type="Pfam" id="PF07686">
    <property type="entry name" value="V-set"/>
    <property type="match status" value="1"/>
</dbReference>
<keyword evidence="5 11" id="KW-1133">Transmembrane helix</keyword>
<keyword evidence="2" id="KW-1003">Cell membrane</keyword>
<comment type="subcellular location">
    <subcellularLocation>
        <location evidence="1">Cell membrane</location>
        <topology evidence="1">Single-pass type I membrane protein</topology>
    </subcellularLocation>
</comment>
<proteinExistence type="predicted"/>
<comment type="caution">
    <text evidence="14">The sequence shown here is derived from an EMBL/GenBank/DDBJ whole genome shotgun (WGS) entry which is preliminary data.</text>
</comment>
<sequence length="524" mass="58254">MTSIRFLGLLLPLLLHQVYSEEAEPVFRAEGTVIELGYCFGLDYIVVYRCAPEGDQLLGNSSADNTSVTPPADLQSRIHIINKQYLIGLQISHLTHRDSGIYRRECWRNQELVNQHTQQLSVCNKEVVSEEIPVKKGDGGVELLCNDTSIGLEGTSVRWYREMFPLYTPTLFLDSSVSLDPLVEELQGAVEVRDNGALLLFDSSKLKNNEHFICLVSRGKNCLSFQSMHPPDHSESRDMFASDGDRVVLQCPSDGNNQQWDTPLGKVNGSSVEMYISFGDKSEDFSLVIPAVSDELSGDYSCISSSLEVQYLLVLCPRKESQEKVVVEGGSALLECDVDKNASQPVQWHRREPSGEDELIHDSKDETVPIPEDLRGRLSLSENGSSLTISNLEAKDQGVYWCVVLEDHEFLEEDDDYKEDYDEEGSGEDEDGLFWVDAYRCIFKQETNLRSTDPRADPPVTSNVTAYAVGAAGLLLVVGVIVAVIAIIIIRRAKATANRDTAISMDPCAEGLTQNDEHRGIHLL</sequence>
<keyword evidence="9" id="KW-0325">Glycoprotein</keyword>
<dbReference type="AlphaFoldDB" id="A0AAW1E3D0"/>
<dbReference type="GO" id="GO:0007166">
    <property type="term" value="P:cell surface receptor signaling pathway"/>
    <property type="evidence" value="ECO:0007669"/>
    <property type="project" value="TreeGrafter"/>
</dbReference>
<gene>
    <name evidence="14" type="ORF">VZT92_024863</name>
</gene>
<keyword evidence="3 11" id="KW-0812">Transmembrane</keyword>
<evidence type="ECO:0000256" key="6">
    <source>
        <dbReference type="ARBA" id="ARBA00023136"/>
    </source>
</evidence>
<dbReference type="PANTHER" id="PTHR25466:SF9">
    <property type="entry name" value="FIBRONECTIN TYPE-III DOMAIN-CONTAINING PROTEIN"/>
    <property type="match status" value="1"/>
</dbReference>
<evidence type="ECO:0000256" key="7">
    <source>
        <dbReference type="ARBA" id="ARBA00023157"/>
    </source>
</evidence>
<evidence type="ECO:0000256" key="12">
    <source>
        <dbReference type="SAM" id="SignalP"/>
    </source>
</evidence>
<reference evidence="14 15" key="1">
    <citation type="journal article" date="2024" name="Genome Biol. Evol.">
        <title>Chromosome-level genome assembly of the viviparous eelpout Zoarces viviparus.</title>
        <authorList>
            <person name="Fuhrmann N."/>
            <person name="Brasseur M.V."/>
            <person name="Bakowski C.E."/>
            <person name="Podsiadlowski L."/>
            <person name="Prost S."/>
            <person name="Krehenwinkel H."/>
            <person name="Mayer C."/>
        </authorList>
    </citation>
    <scope>NUCLEOTIDE SEQUENCE [LARGE SCALE GENOMIC DNA]</scope>
    <source>
        <strain evidence="14">NO-MEL_2022_Ind0_liver</strain>
    </source>
</reference>
<evidence type="ECO:0000313" key="15">
    <source>
        <dbReference type="Proteomes" id="UP001488805"/>
    </source>
</evidence>
<dbReference type="Proteomes" id="UP001488805">
    <property type="component" value="Unassembled WGS sequence"/>
</dbReference>
<dbReference type="InterPro" id="IPR003599">
    <property type="entry name" value="Ig_sub"/>
</dbReference>
<evidence type="ECO:0000256" key="4">
    <source>
        <dbReference type="ARBA" id="ARBA00022729"/>
    </source>
</evidence>
<dbReference type="CDD" id="cd00099">
    <property type="entry name" value="IgV"/>
    <property type="match status" value="1"/>
</dbReference>
<accession>A0AAW1E3D0</accession>
<evidence type="ECO:0000256" key="5">
    <source>
        <dbReference type="ARBA" id="ARBA00022989"/>
    </source>
</evidence>